<dbReference type="AlphaFoldDB" id="A0A6B2L0Z5"/>
<accession>A0A6B2L0Z5</accession>
<feature type="compositionally biased region" description="Gly residues" evidence="2">
    <location>
        <begin position="373"/>
        <end position="392"/>
    </location>
</feature>
<evidence type="ECO:0000256" key="1">
    <source>
        <dbReference type="SAM" id="Coils"/>
    </source>
</evidence>
<proteinExistence type="predicted"/>
<reference evidence="3" key="1">
    <citation type="journal article" date="2020" name="J. Eukaryot. Microbiol.">
        <title>De novo Sequencing, Assembly and Annotation of the Transcriptome for the Free-Living Testate Amoeba Arcella intermedia.</title>
        <authorList>
            <person name="Ribeiro G.M."/>
            <person name="Porfirio-Sousa A.L."/>
            <person name="Maurer-Alcala X.X."/>
            <person name="Katz L.A."/>
            <person name="Lahr D.J.G."/>
        </authorList>
    </citation>
    <scope>NUCLEOTIDE SEQUENCE</scope>
</reference>
<feature type="compositionally biased region" description="Acidic residues" evidence="2">
    <location>
        <begin position="322"/>
        <end position="332"/>
    </location>
</feature>
<organism evidence="3">
    <name type="scientific">Arcella intermedia</name>
    <dbReference type="NCBI Taxonomy" id="1963864"/>
    <lineage>
        <taxon>Eukaryota</taxon>
        <taxon>Amoebozoa</taxon>
        <taxon>Tubulinea</taxon>
        <taxon>Elardia</taxon>
        <taxon>Arcellinida</taxon>
        <taxon>Sphaerothecina</taxon>
        <taxon>Arcellidae</taxon>
        <taxon>Arcella</taxon>
    </lineage>
</organism>
<feature type="region of interest" description="Disordered" evidence="2">
    <location>
        <begin position="1"/>
        <end position="62"/>
    </location>
</feature>
<feature type="compositionally biased region" description="Pro residues" evidence="2">
    <location>
        <begin position="31"/>
        <end position="61"/>
    </location>
</feature>
<feature type="compositionally biased region" description="Polar residues" evidence="2">
    <location>
        <begin position="311"/>
        <end position="321"/>
    </location>
</feature>
<name>A0A6B2L0Z5_9EUKA</name>
<feature type="coiled-coil region" evidence="1">
    <location>
        <begin position="91"/>
        <end position="146"/>
    </location>
</feature>
<evidence type="ECO:0000313" key="3">
    <source>
        <dbReference type="EMBL" id="NDV30528.1"/>
    </source>
</evidence>
<feature type="region of interest" description="Disordered" evidence="2">
    <location>
        <begin position="151"/>
        <end position="242"/>
    </location>
</feature>
<keyword evidence="1" id="KW-0175">Coiled coil</keyword>
<dbReference type="EMBL" id="GIBP01001559">
    <property type="protein sequence ID" value="NDV30528.1"/>
    <property type="molecule type" value="Transcribed_RNA"/>
</dbReference>
<feature type="compositionally biased region" description="Polar residues" evidence="2">
    <location>
        <begin position="7"/>
        <end position="29"/>
    </location>
</feature>
<feature type="compositionally biased region" description="Pro residues" evidence="2">
    <location>
        <begin position="275"/>
        <end position="284"/>
    </location>
</feature>
<feature type="compositionally biased region" description="Polar residues" evidence="2">
    <location>
        <begin position="259"/>
        <end position="268"/>
    </location>
</feature>
<feature type="compositionally biased region" description="Low complexity" evidence="2">
    <location>
        <begin position="293"/>
        <end position="305"/>
    </location>
</feature>
<feature type="compositionally biased region" description="Basic and acidic residues" evidence="2">
    <location>
        <begin position="203"/>
        <end position="215"/>
    </location>
</feature>
<feature type="compositionally biased region" description="Polar residues" evidence="2">
    <location>
        <begin position="179"/>
        <end position="188"/>
    </location>
</feature>
<sequence length="436" mass="49157">MEKKEFTNNLPNKTNSAPIITYQVPSFSKSPEPPLLDLPLARPPADPHLPPPPTDPDPNPPHFILNSPLSLETYTKKSDSFGTALVANDLLRSIMSQNQSMRSRITSLERELLYLKEGLEERDAHNQQLEAQLLSAQKQVNEYQHYLGEASAPSKAGLKAQDDPLPALYPPRGLYAHPSQGSQKQPSFPEQPETLFPDDYDSDYPHYDRDVDRKPLPLPSHLEGPPRQNSYMESRHSPSDSQRLLIEHQQQRIASLRQQLPQRESQMDSYRPPSQSQPPSQPPHPKQEPQRPPNRSLSLSLSNQPEPYYQNHLNGIYNNQDLENDGYSEEDSHDYHSHNNKTLNNMSNNNMSNNNMSNNNMSNSMNGNMNGNSGSGMMSGSGNGNSGSGGPFHGFHQQGYPDPSSKSFSSLQRRRYSLPFVKSSQYQAHQQYSDYT</sequence>
<evidence type="ECO:0000256" key="2">
    <source>
        <dbReference type="SAM" id="MobiDB-lite"/>
    </source>
</evidence>
<feature type="region of interest" description="Disordered" evidence="2">
    <location>
        <begin position="259"/>
        <end position="411"/>
    </location>
</feature>
<protein>
    <submittedName>
        <fullName evidence="3">Uncharacterized protein</fullName>
    </submittedName>
</protein>
<feature type="compositionally biased region" description="Low complexity" evidence="2">
    <location>
        <begin position="344"/>
        <end position="372"/>
    </location>
</feature>